<evidence type="ECO:0000313" key="3">
    <source>
        <dbReference type="Proteomes" id="UP001472677"/>
    </source>
</evidence>
<dbReference type="Proteomes" id="UP001472677">
    <property type="component" value="Unassembled WGS sequence"/>
</dbReference>
<keyword evidence="3" id="KW-1185">Reference proteome</keyword>
<gene>
    <name evidence="2" type="ORF">V6N12_057038</name>
</gene>
<dbReference type="EMBL" id="JBBPBM010000030">
    <property type="protein sequence ID" value="KAK8535522.1"/>
    <property type="molecule type" value="Genomic_DNA"/>
</dbReference>
<comment type="caution">
    <text evidence="2">The sequence shown here is derived from an EMBL/GenBank/DDBJ whole genome shotgun (WGS) entry which is preliminary data.</text>
</comment>
<evidence type="ECO:0000313" key="2">
    <source>
        <dbReference type="EMBL" id="KAK8535522.1"/>
    </source>
</evidence>
<feature type="compositionally biased region" description="Basic residues" evidence="1">
    <location>
        <begin position="1"/>
        <end position="11"/>
    </location>
</feature>
<sequence length="180" mass="19903">MARTTLRRRQFHSSSSLRPQIPKIHHYPTRNNPKLTKTTYPITSSDEGSGEGQTTPEATSKGWFRFTLARGTHSSRRRTERTTPEVGSEEGSKWVSNEASIELSTRIAARNRERWLRLGSPSGDGPDAGGGDDHEPTVVEIDVGQRWDGIGSRELSLSISIVGVADRDHINCGSVGCWVY</sequence>
<evidence type="ECO:0000256" key="1">
    <source>
        <dbReference type="SAM" id="MobiDB-lite"/>
    </source>
</evidence>
<name>A0ABR2DDQ6_9ROSI</name>
<protein>
    <submittedName>
        <fullName evidence="2">Uncharacterized protein</fullName>
    </submittedName>
</protein>
<accession>A0ABR2DDQ6</accession>
<proteinExistence type="predicted"/>
<feature type="region of interest" description="Disordered" evidence="1">
    <location>
        <begin position="1"/>
        <end position="94"/>
    </location>
</feature>
<organism evidence="2 3">
    <name type="scientific">Hibiscus sabdariffa</name>
    <name type="common">roselle</name>
    <dbReference type="NCBI Taxonomy" id="183260"/>
    <lineage>
        <taxon>Eukaryota</taxon>
        <taxon>Viridiplantae</taxon>
        <taxon>Streptophyta</taxon>
        <taxon>Embryophyta</taxon>
        <taxon>Tracheophyta</taxon>
        <taxon>Spermatophyta</taxon>
        <taxon>Magnoliopsida</taxon>
        <taxon>eudicotyledons</taxon>
        <taxon>Gunneridae</taxon>
        <taxon>Pentapetalae</taxon>
        <taxon>rosids</taxon>
        <taxon>malvids</taxon>
        <taxon>Malvales</taxon>
        <taxon>Malvaceae</taxon>
        <taxon>Malvoideae</taxon>
        <taxon>Hibiscus</taxon>
    </lineage>
</organism>
<reference evidence="2 3" key="1">
    <citation type="journal article" date="2024" name="G3 (Bethesda)">
        <title>Genome assembly of Hibiscus sabdariffa L. provides insights into metabolisms of medicinal natural products.</title>
        <authorList>
            <person name="Kim T."/>
        </authorList>
    </citation>
    <scope>NUCLEOTIDE SEQUENCE [LARGE SCALE GENOMIC DNA]</scope>
    <source>
        <strain evidence="2">TK-2024</strain>
        <tissue evidence="2">Old leaves</tissue>
    </source>
</reference>
<feature type="compositionally biased region" description="Polar residues" evidence="1">
    <location>
        <begin position="29"/>
        <end position="58"/>
    </location>
</feature>